<dbReference type="SUPFAM" id="SSF88697">
    <property type="entry name" value="PUA domain-like"/>
    <property type="match status" value="1"/>
</dbReference>
<dbReference type="Gene3D" id="2.30.130.30">
    <property type="entry name" value="Hypothetical protein"/>
    <property type="match status" value="1"/>
</dbReference>
<evidence type="ECO:0000313" key="2">
    <source>
        <dbReference type="EMBL" id="DAD96649.1"/>
    </source>
</evidence>
<sequence length="142" mass="16142">MKAITVWQPWATLLATGQKHNETRSWKTSYRGEILIHAAKTDHSGILLHIPMEELKHFQDAGVVNKLPTGAIIGKVNLVDCFQIDEAYRRKLQRENPAELAFGDYTIGRYAWVMADAILFNKPIPAKGKQGLWNWEGDVQDE</sequence>
<feature type="domain" description="ASCH" evidence="1">
    <location>
        <begin position="4"/>
        <end position="87"/>
    </location>
</feature>
<dbReference type="Pfam" id="PF04266">
    <property type="entry name" value="ASCH"/>
    <property type="match status" value="1"/>
</dbReference>
<reference evidence="2" key="1">
    <citation type="journal article" date="2021" name="Proc. Natl. Acad. Sci. U.S.A.">
        <title>A Catalog of Tens of Thousands of Viruses from Human Metagenomes Reveals Hidden Associations with Chronic Diseases.</title>
        <authorList>
            <person name="Tisza M.J."/>
            <person name="Buck C.B."/>
        </authorList>
    </citation>
    <scope>NUCLEOTIDE SEQUENCE</scope>
    <source>
        <strain evidence="2">Ct0YK8</strain>
    </source>
</reference>
<dbReference type="EMBL" id="BK015222">
    <property type="protein sequence ID" value="DAD96649.1"/>
    <property type="molecule type" value="Genomic_DNA"/>
</dbReference>
<protein>
    <submittedName>
        <fullName evidence="2">ASCH domain protein</fullName>
    </submittedName>
</protein>
<name>A0A8S5NPL8_9CAUD</name>
<proteinExistence type="predicted"/>
<evidence type="ECO:0000259" key="1">
    <source>
        <dbReference type="Pfam" id="PF04266"/>
    </source>
</evidence>
<organism evidence="2">
    <name type="scientific">Caudovirales sp. ct0YK8</name>
    <dbReference type="NCBI Taxonomy" id="2826764"/>
    <lineage>
        <taxon>Viruses</taxon>
        <taxon>Duplodnaviria</taxon>
        <taxon>Heunggongvirae</taxon>
        <taxon>Uroviricota</taxon>
        <taxon>Caudoviricetes</taxon>
    </lineage>
</organism>
<dbReference type="InterPro" id="IPR007374">
    <property type="entry name" value="ASCH_domain"/>
</dbReference>
<dbReference type="InterPro" id="IPR015947">
    <property type="entry name" value="PUA-like_sf"/>
</dbReference>
<accession>A0A8S5NPL8</accession>
<dbReference type="CDD" id="cd06554">
    <property type="entry name" value="ASCH_ASC-1_like"/>
    <property type="match status" value="1"/>
</dbReference>